<dbReference type="RefSeq" id="WP_137263779.1">
    <property type="nucleotide sequence ID" value="NZ_SZQL01000024.1"/>
</dbReference>
<dbReference type="Pfam" id="PF14322">
    <property type="entry name" value="SusD-like_3"/>
    <property type="match status" value="1"/>
</dbReference>
<protein>
    <submittedName>
        <fullName evidence="8">RagB/SusD family nutrient uptake outer membrane protein</fullName>
    </submittedName>
</protein>
<dbReference type="OrthoDB" id="5694214at2"/>
<name>A0A4U3KS70_9BACT</name>
<gene>
    <name evidence="8" type="ORF">FC093_20980</name>
</gene>
<dbReference type="PROSITE" id="PS51257">
    <property type="entry name" value="PROKAR_LIPOPROTEIN"/>
    <property type="match status" value="1"/>
</dbReference>
<keyword evidence="5" id="KW-0998">Cell outer membrane</keyword>
<sequence>MRNKLYIISLLLVAFCSCDKDFLNRQPLTEYSETTLWTGPNDAIAACNAAYSNFEDGQWVVYMDDASDNAHDPYPWEGWQEFGNMQLLSPNSWRTKYDFTTITTCNWFLANIDKTPMDANLMNRLKGEVRFIRAYQYFERTQLYGDFPLVTKLLTTTEANEVERTPKAEVVQFILNELDTIAPTLPTTYQGSDLGRITQGAAWALKARVELFNGMYAEAAASSKKVMDLGVYSLFPSYQDMFRMSNEYNPEIILDREYIESDPDLTIGLMVLAPESTPGGGWSSVNVTQSLVDAYEMANGKTIDDPTSGYDVDHPFKNRDPRLLQTVIIPGAEYAGIIFNPMDPNSLDYWPTYNYTGYVGRKYIHYKSDYSDLYKAGLNIPLIRYAEVLLTYAEAKIELNQIDNTVYDAIDAVRLRAGLPAVDKAKYATQAQLRVLLRRERRVELALEGLRWYDIQRWKIGEEVMNGPVYGLRYSKIDANGNVTYTSTEHAKIEDRVFDPSKNYLWPVPQSQIDLAKKVQQNPGY</sequence>
<dbReference type="SUPFAM" id="SSF48452">
    <property type="entry name" value="TPR-like"/>
    <property type="match status" value="1"/>
</dbReference>
<reference evidence="8 9" key="1">
    <citation type="submission" date="2019-05" db="EMBL/GenBank/DDBJ databases">
        <title>Panacibacter sp. strain 17mud1-8 Genome sequencing and assembly.</title>
        <authorList>
            <person name="Chhetri G."/>
        </authorList>
    </citation>
    <scope>NUCLEOTIDE SEQUENCE [LARGE SCALE GENOMIC DNA]</scope>
    <source>
        <strain evidence="8 9">17mud1-8</strain>
    </source>
</reference>
<dbReference type="InterPro" id="IPR012944">
    <property type="entry name" value="SusD_RagB_dom"/>
</dbReference>
<keyword evidence="3" id="KW-0732">Signal</keyword>
<dbReference type="Proteomes" id="UP000305848">
    <property type="component" value="Unassembled WGS sequence"/>
</dbReference>
<evidence type="ECO:0000256" key="3">
    <source>
        <dbReference type="ARBA" id="ARBA00022729"/>
    </source>
</evidence>
<proteinExistence type="inferred from homology"/>
<dbReference type="EMBL" id="SZQL01000024">
    <property type="protein sequence ID" value="TKK65142.1"/>
    <property type="molecule type" value="Genomic_DNA"/>
</dbReference>
<evidence type="ECO:0000256" key="1">
    <source>
        <dbReference type="ARBA" id="ARBA00004442"/>
    </source>
</evidence>
<evidence type="ECO:0000259" key="6">
    <source>
        <dbReference type="Pfam" id="PF07980"/>
    </source>
</evidence>
<evidence type="ECO:0000313" key="9">
    <source>
        <dbReference type="Proteomes" id="UP000305848"/>
    </source>
</evidence>
<evidence type="ECO:0000256" key="2">
    <source>
        <dbReference type="ARBA" id="ARBA00006275"/>
    </source>
</evidence>
<evidence type="ECO:0000256" key="5">
    <source>
        <dbReference type="ARBA" id="ARBA00023237"/>
    </source>
</evidence>
<keyword evidence="4" id="KW-0472">Membrane</keyword>
<dbReference type="InterPro" id="IPR033985">
    <property type="entry name" value="SusD-like_N"/>
</dbReference>
<comment type="similarity">
    <text evidence="2">Belongs to the SusD family.</text>
</comment>
<dbReference type="InterPro" id="IPR011990">
    <property type="entry name" value="TPR-like_helical_dom_sf"/>
</dbReference>
<organism evidence="8 9">
    <name type="scientific">Ilyomonas limi</name>
    <dbReference type="NCBI Taxonomy" id="2575867"/>
    <lineage>
        <taxon>Bacteria</taxon>
        <taxon>Pseudomonadati</taxon>
        <taxon>Bacteroidota</taxon>
        <taxon>Chitinophagia</taxon>
        <taxon>Chitinophagales</taxon>
        <taxon>Chitinophagaceae</taxon>
        <taxon>Ilyomonas</taxon>
    </lineage>
</organism>
<accession>A0A4U3KS70</accession>
<dbReference type="GO" id="GO:0009279">
    <property type="term" value="C:cell outer membrane"/>
    <property type="evidence" value="ECO:0007669"/>
    <property type="project" value="UniProtKB-SubCell"/>
</dbReference>
<dbReference type="Gene3D" id="1.25.40.390">
    <property type="match status" value="1"/>
</dbReference>
<evidence type="ECO:0000256" key="4">
    <source>
        <dbReference type="ARBA" id="ARBA00023136"/>
    </source>
</evidence>
<keyword evidence="9" id="KW-1185">Reference proteome</keyword>
<evidence type="ECO:0000259" key="7">
    <source>
        <dbReference type="Pfam" id="PF14322"/>
    </source>
</evidence>
<feature type="domain" description="RagB/SusD" evidence="6">
    <location>
        <begin position="275"/>
        <end position="525"/>
    </location>
</feature>
<comment type="subcellular location">
    <subcellularLocation>
        <location evidence="1">Cell outer membrane</location>
    </subcellularLocation>
</comment>
<evidence type="ECO:0000313" key="8">
    <source>
        <dbReference type="EMBL" id="TKK65142.1"/>
    </source>
</evidence>
<comment type="caution">
    <text evidence="8">The sequence shown here is derived from an EMBL/GenBank/DDBJ whole genome shotgun (WGS) entry which is preliminary data.</text>
</comment>
<feature type="domain" description="SusD-like N-terminal" evidence="7">
    <location>
        <begin position="64"/>
        <end position="211"/>
    </location>
</feature>
<dbReference type="Pfam" id="PF07980">
    <property type="entry name" value="SusD_RagB"/>
    <property type="match status" value="1"/>
</dbReference>
<dbReference type="AlphaFoldDB" id="A0A4U3KS70"/>